<evidence type="ECO:0008006" key="4">
    <source>
        <dbReference type="Google" id="ProtNLM"/>
    </source>
</evidence>
<reference evidence="2 3" key="1">
    <citation type="journal article" date="2024" name="Nat. Commun.">
        <title>Phylogenomics reveals the evolutionary origins of lichenization in chlorophyte algae.</title>
        <authorList>
            <person name="Puginier C."/>
            <person name="Libourel C."/>
            <person name="Otte J."/>
            <person name="Skaloud P."/>
            <person name="Haon M."/>
            <person name="Grisel S."/>
            <person name="Petersen M."/>
            <person name="Berrin J.G."/>
            <person name="Delaux P.M."/>
            <person name="Dal Grande F."/>
            <person name="Keller J."/>
        </authorList>
    </citation>
    <scope>NUCLEOTIDE SEQUENCE [LARGE SCALE GENOMIC DNA]</scope>
    <source>
        <strain evidence="2 3">SAG 245.80</strain>
    </source>
</reference>
<dbReference type="Proteomes" id="UP001445335">
    <property type="component" value="Unassembled WGS sequence"/>
</dbReference>
<gene>
    <name evidence="2" type="ORF">WJX81_005899</name>
</gene>
<protein>
    <recommendedName>
        <fullName evidence="4">Biogenesis of lysosome-related organelles complex 1 subunit 5</fullName>
    </recommendedName>
</protein>
<evidence type="ECO:0000313" key="2">
    <source>
        <dbReference type="EMBL" id="KAK9820863.1"/>
    </source>
</evidence>
<dbReference type="AlphaFoldDB" id="A0AAW1QHJ7"/>
<name>A0AAW1QHJ7_9CHLO</name>
<sequence length="176" mass="18078">MLAAAGEAGEEGGSLAEAALDLFGDPALAARCQAALRGTDPAALASLCAAGGSAAAAQHTIAALTDAVRQLGGCLEAMLGQQQRLLSAAATWEARAAGHRRGVRARAAAAAAELLHARNALAEALAREQRLRADCEARGAELAVLRASWPQQRPQRGRRAPRPEPAKLPAAARQEE</sequence>
<comment type="caution">
    <text evidence="2">The sequence shown here is derived from an EMBL/GenBank/DDBJ whole genome shotgun (WGS) entry which is preliminary data.</text>
</comment>
<evidence type="ECO:0000256" key="1">
    <source>
        <dbReference type="SAM" id="MobiDB-lite"/>
    </source>
</evidence>
<dbReference type="EMBL" id="JALJOU010000112">
    <property type="protein sequence ID" value="KAK9820863.1"/>
    <property type="molecule type" value="Genomic_DNA"/>
</dbReference>
<evidence type="ECO:0000313" key="3">
    <source>
        <dbReference type="Proteomes" id="UP001445335"/>
    </source>
</evidence>
<keyword evidence="3" id="KW-1185">Reference proteome</keyword>
<proteinExistence type="predicted"/>
<organism evidence="2 3">
    <name type="scientific">Elliptochloris bilobata</name>
    <dbReference type="NCBI Taxonomy" id="381761"/>
    <lineage>
        <taxon>Eukaryota</taxon>
        <taxon>Viridiplantae</taxon>
        <taxon>Chlorophyta</taxon>
        <taxon>core chlorophytes</taxon>
        <taxon>Trebouxiophyceae</taxon>
        <taxon>Trebouxiophyceae incertae sedis</taxon>
        <taxon>Elliptochloris clade</taxon>
        <taxon>Elliptochloris</taxon>
    </lineage>
</organism>
<feature type="region of interest" description="Disordered" evidence="1">
    <location>
        <begin position="146"/>
        <end position="176"/>
    </location>
</feature>
<accession>A0AAW1QHJ7</accession>